<dbReference type="STRING" id="1291764.GCA_001311235_03022"/>
<dbReference type="Pfam" id="PF20582">
    <property type="entry name" value="UPF0758_N"/>
    <property type="match status" value="1"/>
</dbReference>
<dbReference type="InterPro" id="IPR001405">
    <property type="entry name" value="UPF0758"/>
</dbReference>
<dbReference type="RefSeq" id="WP_054639957.1">
    <property type="nucleotide sequence ID" value="NZ_BBAL01000018.1"/>
</dbReference>
<evidence type="ECO:0000256" key="1">
    <source>
        <dbReference type="ARBA" id="ARBA00010243"/>
    </source>
</evidence>
<comment type="caution">
    <text evidence="9">The sequence shown here is derived from an EMBL/GenBank/DDBJ whole genome shotgun (WGS) entry which is preliminary data.</text>
</comment>
<dbReference type="SUPFAM" id="SSF102712">
    <property type="entry name" value="JAB1/MPN domain"/>
    <property type="match status" value="1"/>
</dbReference>
<name>A0A2A5RIU4_9LACT</name>
<keyword evidence="4" id="KW-0378">Hydrolase</keyword>
<dbReference type="GO" id="GO:0006508">
    <property type="term" value="P:proteolysis"/>
    <property type="evidence" value="ECO:0007669"/>
    <property type="project" value="UniProtKB-KW"/>
</dbReference>
<dbReference type="InterPro" id="IPR020891">
    <property type="entry name" value="UPF0758_CS"/>
</dbReference>
<evidence type="ECO:0000256" key="7">
    <source>
        <dbReference type="RuleBase" id="RU003797"/>
    </source>
</evidence>
<protein>
    <submittedName>
        <fullName evidence="9">DNA repair protein</fullName>
    </submittedName>
</protein>
<evidence type="ECO:0000313" key="9">
    <source>
        <dbReference type="EMBL" id="PCR99068.1"/>
    </source>
</evidence>
<dbReference type="InterPro" id="IPR046778">
    <property type="entry name" value="UPF0758_N"/>
</dbReference>
<keyword evidence="3" id="KW-0479">Metal-binding</keyword>
<evidence type="ECO:0000256" key="2">
    <source>
        <dbReference type="ARBA" id="ARBA00022670"/>
    </source>
</evidence>
<dbReference type="AlphaFoldDB" id="A0A2A5RIU4"/>
<dbReference type="Pfam" id="PF04002">
    <property type="entry name" value="RadC"/>
    <property type="match status" value="1"/>
</dbReference>
<keyword evidence="6" id="KW-0482">Metalloprotease</keyword>
<dbReference type="OrthoDB" id="9804482at2"/>
<proteinExistence type="inferred from homology"/>
<dbReference type="GO" id="GO:0046872">
    <property type="term" value="F:metal ion binding"/>
    <property type="evidence" value="ECO:0007669"/>
    <property type="project" value="UniProtKB-KW"/>
</dbReference>
<accession>A0A2A5RIU4</accession>
<dbReference type="InterPro" id="IPR010994">
    <property type="entry name" value="RuvA_2-like"/>
</dbReference>
<dbReference type="InterPro" id="IPR037518">
    <property type="entry name" value="MPN"/>
</dbReference>
<evidence type="ECO:0000256" key="6">
    <source>
        <dbReference type="ARBA" id="ARBA00023049"/>
    </source>
</evidence>
<keyword evidence="10" id="KW-1185">Reference proteome</keyword>
<dbReference type="NCBIfam" id="TIGR00608">
    <property type="entry name" value="radc"/>
    <property type="match status" value="1"/>
</dbReference>
<evidence type="ECO:0000256" key="3">
    <source>
        <dbReference type="ARBA" id="ARBA00022723"/>
    </source>
</evidence>
<dbReference type="InterPro" id="IPR025657">
    <property type="entry name" value="RadC_JAB"/>
</dbReference>
<feature type="domain" description="MPN" evidence="8">
    <location>
        <begin position="103"/>
        <end position="225"/>
    </location>
</feature>
<keyword evidence="5" id="KW-0862">Zinc</keyword>
<evidence type="ECO:0000313" key="10">
    <source>
        <dbReference type="Proteomes" id="UP000218181"/>
    </source>
</evidence>
<dbReference type="Gene3D" id="1.10.150.20">
    <property type="entry name" value="5' to 3' exonuclease, C-terminal subdomain"/>
    <property type="match status" value="1"/>
</dbReference>
<dbReference type="NCBIfam" id="NF000642">
    <property type="entry name" value="PRK00024.1"/>
    <property type="match status" value="1"/>
</dbReference>
<dbReference type="PANTHER" id="PTHR30471">
    <property type="entry name" value="DNA REPAIR PROTEIN RADC"/>
    <property type="match status" value="1"/>
</dbReference>
<dbReference type="SUPFAM" id="SSF47781">
    <property type="entry name" value="RuvA domain 2-like"/>
    <property type="match status" value="1"/>
</dbReference>
<dbReference type="PROSITE" id="PS50249">
    <property type="entry name" value="MPN"/>
    <property type="match status" value="1"/>
</dbReference>
<dbReference type="CDD" id="cd08071">
    <property type="entry name" value="MPN_DUF2466"/>
    <property type="match status" value="1"/>
</dbReference>
<dbReference type="GO" id="GO:0008237">
    <property type="term" value="F:metallopeptidase activity"/>
    <property type="evidence" value="ECO:0007669"/>
    <property type="project" value="UniProtKB-KW"/>
</dbReference>
<organism evidence="9 10">
    <name type="scientific">Lactococcus fujiensis JCM 16395</name>
    <dbReference type="NCBI Taxonomy" id="1291764"/>
    <lineage>
        <taxon>Bacteria</taxon>
        <taxon>Bacillati</taxon>
        <taxon>Bacillota</taxon>
        <taxon>Bacilli</taxon>
        <taxon>Lactobacillales</taxon>
        <taxon>Streptococcaceae</taxon>
        <taxon>Lactococcus</taxon>
    </lineage>
</organism>
<reference evidence="9 10" key="1">
    <citation type="submission" date="2014-12" db="EMBL/GenBank/DDBJ databases">
        <title>Draft genome sequences of 10 type strains of Lactococcus.</title>
        <authorList>
            <person name="Sun Z."/>
            <person name="Zhong Z."/>
            <person name="Liu W."/>
            <person name="Zhang W."/>
            <person name="Zhang H."/>
        </authorList>
    </citation>
    <scope>NUCLEOTIDE SEQUENCE [LARGE SCALE GENOMIC DNA]</scope>
    <source>
        <strain evidence="9 10">JCM 16395</strain>
    </source>
</reference>
<evidence type="ECO:0000259" key="8">
    <source>
        <dbReference type="PROSITE" id="PS50249"/>
    </source>
</evidence>
<gene>
    <name evidence="9" type="ORF">RT41_GL000512</name>
</gene>
<dbReference type="Gene3D" id="3.40.140.10">
    <property type="entry name" value="Cytidine Deaminase, domain 2"/>
    <property type="match status" value="1"/>
</dbReference>
<evidence type="ECO:0000256" key="4">
    <source>
        <dbReference type="ARBA" id="ARBA00022801"/>
    </source>
</evidence>
<dbReference type="PROSITE" id="PS01302">
    <property type="entry name" value="UPF0758"/>
    <property type="match status" value="1"/>
</dbReference>
<dbReference type="Proteomes" id="UP000218181">
    <property type="component" value="Unassembled WGS sequence"/>
</dbReference>
<dbReference type="EMBL" id="JXJU01000013">
    <property type="protein sequence ID" value="PCR99068.1"/>
    <property type="molecule type" value="Genomic_DNA"/>
</dbReference>
<keyword evidence="2" id="KW-0645">Protease</keyword>
<comment type="similarity">
    <text evidence="1 7">Belongs to the UPF0758 family.</text>
</comment>
<sequence>MYAIKKMNQSLLPRERLLEFGANKLSNQELLAILLRTGIKEQTALDVATTALKQIGNLEKWREASLNEWKEINGIGEVKALEIMAMIELGKRIYLANQGRKGQILSSADFGNQLANEMKNLKQEHLMAVYLDAQNKIIEKRTIFKGTIDHSIANPREIIHFAIKNLAVGMIVVHNHPSGNCQPSRQDRLFTLKMQDACGIVGLKFLDHFVIGDLNYFSFREEGLLQSS</sequence>
<dbReference type="PANTHER" id="PTHR30471:SF3">
    <property type="entry name" value="UPF0758 PROTEIN YEES-RELATED"/>
    <property type="match status" value="1"/>
</dbReference>
<evidence type="ECO:0000256" key="5">
    <source>
        <dbReference type="ARBA" id="ARBA00022833"/>
    </source>
</evidence>